<dbReference type="Proteomes" id="UP000223164">
    <property type="component" value="Segment"/>
</dbReference>
<reference evidence="1 2" key="1">
    <citation type="submission" date="2015-11" db="EMBL/GenBank/DDBJ databases">
        <authorList>
            <person name="Park Y."/>
            <person name="Guerrero C.A."/>
            <person name="Garlena R.A."/>
            <person name="Russell D.A."/>
            <person name="Pope W.H."/>
            <person name="Jacobs-Sera D."/>
            <person name="Hendrix R.W."/>
            <person name="Hatfull G.F."/>
        </authorList>
    </citation>
    <scope>NUCLEOTIDE SEQUENCE [LARGE SCALE GENOMIC DNA]</scope>
</reference>
<keyword evidence="2" id="KW-1185">Reference proteome</keyword>
<dbReference type="GeneID" id="40069898"/>
<proteinExistence type="predicted"/>
<dbReference type="EMBL" id="KU160644">
    <property type="protein sequence ID" value="ALY08876.1"/>
    <property type="molecule type" value="Genomic_DNA"/>
</dbReference>
<dbReference type="KEGG" id="vg:40069898"/>
<evidence type="ECO:0000313" key="2">
    <source>
        <dbReference type="Proteomes" id="UP000223164"/>
    </source>
</evidence>
<sequence>MNTTATAAPVVHGAWDATALCTGTYGGPLASAKHNADRITCPACLEVLNPDVVARPVLIHSIAGQLEISLPEAARRVTFTSRELGFEARSTYTPAQAAEVERCIAADVRAGK</sequence>
<name>A0A0U4JZ01_9CAUD</name>
<accession>A0A0U4JZ01</accession>
<gene>
    <name evidence="1" type="primary">32</name>
    <name evidence="1" type="ORF">GALAXY_32</name>
</gene>
<dbReference type="RefSeq" id="YP_009594378.1">
    <property type="nucleotide sequence ID" value="NC_041876.1"/>
</dbReference>
<evidence type="ECO:0000313" key="1">
    <source>
        <dbReference type="EMBL" id="ALY08876.1"/>
    </source>
</evidence>
<protein>
    <submittedName>
        <fullName evidence="1">Uncharacterized protein</fullName>
    </submittedName>
</protein>
<organism evidence="1 2">
    <name type="scientific">Arthrobacter phage Galaxy</name>
    <dbReference type="NCBI Taxonomy" id="1772326"/>
    <lineage>
        <taxon>Viruses</taxon>
        <taxon>Duplodnaviria</taxon>
        <taxon>Heunggongvirae</taxon>
        <taxon>Uroviricota</taxon>
        <taxon>Caudoviricetes</taxon>
        <taxon>Galaxyvirus</taxon>
        <taxon>Galaxyvirus galaxy</taxon>
    </lineage>
</organism>